<reference evidence="1 2" key="1">
    <citation type="submission" date="2021-06" db="EMBL/GenBank/DDBJ databases">
        <title>Caerostris darwini draft genome.</title>
        <authorList>
            <person name="Kono N."/>
            <person name="Arakawa K."/>
        </authorList>
    </citation>
    <scope>NUCLEOTIDE SEQUENCE [LARGE SCALE GENOMIC DNA]</scope>
</reference>
<comment type="caution">
    <text evidence="1">The sequence shown here is derived from an EMBL/GenBank/DDBJ whole genome shotgun (WGS) entry which is preliminary data.</text>
</comment>
<evidence type="ECO:0000313" key="1">
    <source>
        <dbReference type="EMBL" id="GIY52190.1"/>
    </source>
</evidence>
<dbReference type="EMBL" id="BPLQ01010634">
    <property type="protein sequence ID" value="GIY52190.1"/>
    <property type="molecule type" value="Genomic_DNA"/>
</dbReference>
<gene>
    <name evidence="1" type="ORF">CDAR_419391</name>
</gene>
<name>A0AAV4U395_9ARAC</name>
<organism evidence="1 2">
    <name type="scientific">Caerostris darwini</name>
    <dbReference type="NCBI Taxonomy" id="1538125"/>
    <lineage>
        <taxon>Eukaryota</taxon>
        <taxon>Metazoa</taxon>
        <taxon>Ecdysozoa</taxon>
        <taxon>Arthropoda</taxon>
        <taxon>Chelicerata</taxon>
        <taxon>Arachnida</taxon>
        <taxon>Araneae</taxon>
        <taxon>Araneomorphae</taxon>
        <taxon>Entelegynae</taxon>
        <taxon>Araneoidea</taxon>
        <taxon>Araneidae</taxon>
        <taxon>Caerostris</taxon>
    </lineage>
</organism>
<dbReference type="AlphaFoldDB" id="A0AAV4U395"/>
<proteinExistence type="predicted"/>
<protein>
    <submittedName>
        <fullName evidence="1">Uncharacterized protein</fullName>
    </submittedName>
</protein>
<dbReference type="Proteomes" id="UP001054837">
    <property type="component" value="Unassembled WGS sequence"/>
</dbReference>
<accession>A0AAV4U395</accession>
<keyword evidence="2" id="KW-1185">Reference proteome</keyword>
<evidence type="ECO:0000313" key="2">
    <source>
        <dbReference type="Proteomes" id="UP001054837"/>
    </source>
</evidence>
<sequence>MEYVDCSAGSCVWQGERFDLISPYDEISPPNVMGNLFYVKSVETFIQSTTSYLRSINMHRIPTERANIVYFNCKIGFRLSGCGENSVGPDK</sequence>